<evidence type="ECO:0000259" key="3">
    <source>
        <dbReference type="SMART" id="SM00499"/>
    </source>
</evidence>
<dbReference type="RefSeq" id="NP_001232879.1">
    <property type="nucleotide sequence ID" value="NM_001245950.2"/>
</dbReference>
<keyword evidence="1" id="KW-0813">Transport</keyword>
<comment type="similarity">
    <text evidence="1">Belongs to the plant LTP family.</text>
</comment>
<dbReference type="GO" id="GO:0006869">
    <property type="term" value="P:lipid transport"/>
    <property type="evidence" value="ECO:0007669"/>
    <property type="project" value="InterPro"/>
</dbReference>
<dbReference type="SUPFAM" id="SSF47699">
    <property type="entry name" value="Bifunctional inhibitor/lipid-transfer protein/seed storage 2S albumin"/>
    <property type="match status" value="1"/>
</dbReference>
<dbReference type="PRINTS" id="PR00382">
    <property type="entry name" value="LIPIDTRNSFER"/>
</dbReference>
<sequence>MKTTSSGIAVVLLVAMLAVQSAVADISCSDVLNDLSPCLPFLQGKAAKPSESNNQCCDGVRTLYAAADTRPDRQATCRCLKAAYVQVHAVLSAAQELPGDCGLSLSYNITPDIDCDKFQSEESLASPSSNRTKNDRMKGYCSLTRIHTTGW</sequence>
<comment type="function">
    <text evidence="1">Plant non-specific lipid-transfer proteins transfer phospholipids as well as galactolipids across membranes. May play a role in wax or cutin deposition in the cell walls of expanding epidermal cells and certain secretory tissues.</text>
</comment>
<keyword evidence="2" id="KW-0732">Signal</keyword>
<dbReference type="InterPro" id="IPR036312">
    <property type="entry name" value="Bifun_inhib/LTP/seed_sf"/>
</dbReference>
<dbReference type="OrthoDB" id="1920459at2759"/>
<feature type="chain" id="PRO_5010106777" description="Non-specific lipid-transfer protein" evidence="2">
    <location>
        <begin position="25"/>
        <end position="151"/>
    </location>
</feature>
<dbReference type="SMART" id="SM00499">
    <property type="entry name" value="AAI"/>
    <property type="match status" value="1"/>
</dbReference>
<dbReference type="CDD" id="cd01960">
    <property type="entry name" value="nsLTP1"/>
    <property type="match status" value="1"/>
</dbReference>
<dbReference type="InterPro" id="IPR016140">
    <property type="entry name" value="Bifunc_inhib/LTP/seed_store"/>
</dbReference>
<protein>
    <recommendedName>
        <fullName evidence="1">Non-specific lipid-transfer protein</fullName>
    </recommendedName>
</protein>
<evidence type="ECO:0000256" key="2">
    <source>
        <dbReference type="SAM" id="SignalP"/>
    </source>
</evidence>
<proteinExistence type="evidence at transcript level"/>
<evidence type="ECO:0000313" key="4">
    <source>
        <dbReference type="EMBL" id="ACG31646.1"/>
    </source>
</evidence>
<dbReference type="InterPro" id="IPR000528">
    <property type="entry name" value="Plant_nsLTP"/>
</dbReference>
<dbReference type="PANTHER" id="PTHR33076">
    <property type="entry name" value="NON-SPECIFIC LIPID-TRANSFER PROTEIN 2-RELATED"/>
    <property type="match status" value="1"/>
</dbReference>
<dbReference type="Gene3D" id="1.10.110.10">
    <property type="entry name" value="Plant lipid-transfer and hydrophobic proteins"/>
    <property type="match status" value="1"/>
</dbReference>
<evidence type="ECO:0000256" key="1">
    <source>
        <dbReference type="RuleBase" id="RU000628"/>
    </source>
</evidence>
<keyword evidence="1" id="KW-0446">Lipid-binding</keyword>
<feature type="domain" description="Bifunctional inhibitor/plant lipid transfer protein/seed storage helical" evidence="3">
    <location>
        <begin position="28"/>
        <end position="115"/>
    </location>
</feature>
<dbReference type="GeneID" id="100282491"/>
<dbReference type="KEGG" id="zma:100282491"/>
<dbReference type="GO" id="GO:0008289">
    <property type="term" value="F:lipid binding"/>
    <property type="evidence" value="ECO:0007669"/>
    <property type="project" value="UniProtKB-KW"/>
</dbReference>
<dbReference type="Pfam" id="PF00234">
    <property type="entry name" value="Tryp_alpha_amyl"/>
    <property type="match status" value="1"/>
</dbReference>
<accession>B6T3G3</accession>
<dbReference type="AlphaFoldDB" id="B6T3G3"/>
<dbReference type="ExpressionAtlas" id="B6T3G3">
    <property type="expression patterns" value="baseline and differential"/>
</dbReference>
<reference evidence="4" key="1">
    <citation type="journal article" date="2009" name="Plant Mol. Biol.">
        <title>Insights into corn genes derived from large-scale cDNA sequencing.</title>
        <authorList>
            <person name="Alexandrov N.N."/>
            <person name="Brover V.V."/>
            <person name="Freidin S."/>
            <person name="Troukhan M.E."/>
            <person name="Tatarinova T.V."/>
            <person name="Zhang H."/>
            <person name="Swaller T.J."/>
            <person name="Lu Y.P."/>
            <person name="Bouck J."/>
            <person name="Flavell R.B."/>
            <person name="Feldmann K.A."/>
        </authorList>
    </citation>
    <scope>NUCLEOTIDE SEQUENCE</scope>
</reference>
<name>B6T3G3_MAIZE</name>
<dbReference type="EMBL" id="EU959528">
    <property type="protein sequence ID" value="ACG31646.1"/>
    <property type="molecule type" value="mRNA"/>
</dbReference>
<dbReference type="EMBL" id="EU961128">
    <property type="protein sequence ID" value="ACG33246.1"/>
    <property type="molecule type" value="mRNA"/>
</dbReference>
<organism evidence="4">
    <name type="scientific">Zea mays</name>
    <name type="common">Maize</name>
    <dbReference type="NCBI Taxonomy" id="4577"/>
    <lineage>
        <taxon>Eukaryota</taxon>
        <taxon>Viridiplantae</taxon>
        <taxon>Streptophyta</taxon>
        <taxon>Embryophyta</taxon>
        <taxon>Tracheophyta</taxon>
        <taxon>Spermatophyta</taxon>
        <taxon>Magnoliopsida</taxon>
        <taxon>Liliopsida</taxon>
        <taxon>Poales</taxon>
        <taxon>Poaceae</taxon>
        <taxon>PACMAD clade</taxon>
        <taxon>Panicoideae</taxon>
        <taxon>Andropogonodae</taxon>
        <taxon>Andropogoneae</taxon>
        <taxon>Tripsacinae</taxon>
        <taxon>Zea</taxon>
    </lineage>
</organism>
<feature type="signal peptide" evidence="2">
    <location>
        <begin position="1"/>
        <end position="24"/>
    </location>
</feature>